<gene>
    <name evidence="1" type="ORF">B6S12_08850</name>
</gene>
<sequence>MEFTKTTITLAGLLMSSIIANFTGFASLDELYETGAIFNQNATFSGICEQYAGKIQRHSASTMRYYQLLNQPFNQNSPKKDQFGFAYANLCDSCSEVSIRKYYFKDKSISQAYETMVSSYRLPLRLNLPGKSSQDSFDIYNDIEAENGRNCYIYNDGLVWVQSSDIYNVPLLILKRLIMVLKCFIISVWMFKEK</sequence>
<dbReference type="RefSeq" id="WP_111230442.1">
    <property type="nucleotide sequence ID" value="NZ_NBIU01000032.1"/>
</dbReference>
<dbReference type="OrthoDB" id="9883990at2"/>
<accession>A0A2W6MSU3</accession>
<keyword evidence="2" id="KW-1185">Reference proteome</keyword>
<name>A0A2W6MSU3_9HELI</name>
<proteinExistence type="predicted"/>
<evidence type="ECO:0000313" key="2">
    <source>
        <dbReference type="Proteomes" id="UP000249746"/>
    </source>
</evidence>
<dbReference type="EMBL" id="NBIU01000032">
    <property type="protein sequence ID" value="PZT47492.1"/>
    <property type="molecule type" value="Genomic_DNA"/>
</dbReference>
<organism evidence="1 2">
    <name type="scientific">Helicobacter valdiviensis</name>
    <dbReference type="NCBI Taxonomy" id="1458358"/>
    <lineage>
        <taxon>Bacteria</taxon>
        <taxon>Pseudomonadati</taxon>
        <taxon>Campylobacterota</taxon>
        <taxon>Epsilonproteobacteria</taxon>
        <taxon>Campylobacterales</taxon>
        <taxon>Helicobacteraceae</taxon>
        <taxon>Helicobacter</taxon>
    </lineage>
</organism>
<evidence type="ECO:0000313" key="1">
    <source>
        <dbReference type="EMBL" id="PZT47492.1"/>
    </source>
</evidence>
<reference evidence="1 2" key="1">
    <citation type="submission" date="2017-03" db="EMBL/GenBank/DDBJ databases">
        <title>Genomic and clinical evidence uncovers the enterohepatic species Helicobacter valdiviensis as a potential human intestinal pathogen.</title>
        <authorList>
            <person name="Fresia P."/>
            <person name="Jara R."/>
            <person name="Sierra R."/>
            <person name="Ferres I."/>
            <person name="Greif G."/>
            <person name="Iraola G."/>
            <person name="Collado L."/>
        </authorList>
    </citation>
    <scope>NUCLEOTIDE SEQUENCE [LARGE SCALE GENOMIC DNA]</scope>
    <source>
        <strain evidence="1 2">WBE14</strain>
    </source>
</reference>
<dbReference type="AlphaFoldDB" id="A0A2W6MSU3"/>
<comment type="caution">
    <text evidence="1">The sequence shown here is derived from an EMBL/GenBank/DDBJ whole genome shotgun (WGS) entry which is preliminary data.</text>
</comment>
<dbReference type="Proteomes" id="UP000249746">
    <property type="component" value="Unassembled WGS sequence"/>
</dbReference>
<protein>
    <submittedName>
        <fullName evidence="1">Uncharacterized protein</fullName>
    </submittedName>
</protein>